<evidence type="ECO:0000256" key="2">
    <source>
        <dbReference type="ARBA" id="ARBA00004370"/>
    </source>
</evidence>
<dbReference type="PRINTS" id="PR00344">
    <property type="entry name" value="BCTRLSENSOR"/>
</dbReference>
<dbReference type="STRING" id="589865.DaAHT2_1322"/>
<sequence length="550" mass="61892">MIGKLQLSLSCKLIVGCVLTLLITMSITFYLISLRQERLIVQQAENEARTIFRQIIVTRKWVADHGGIFVRQTSQQPWIRPSPFMVNADITDQLGRRYLLQTPAMVTKALADYAKEEETYWFRITSLNPVNPANRPDETERAALEAFSREEIDELMVMETISSDVYLRYISPLYIDRVCLDCHGNYRLNEVRGAISVAVPLSETFAEAARNRRLLFASMGLVVMVLSGSLLLMIRHLVLTPMQTLATAMTRYSRSGHADDAVVLQTGDELEALSHSFASMAGKLSDYHHNLEDKIQIATRDLEQSNRQLLEANRLLAATNLRKSDFIARASHELRTPLTSVKGGMEYLTAKLASLDRDTGQACNRDELLDFLKLIRNNTDRLIRMVNTMLDIEHIEMGTVSSLNIRDFDLALIIWESREELALTAAGKDIELTIQGPQTMMVRADEDRIRQVLTNLLANAVKFSPTNSAVQLCFRQDQEVTLVEVLDRGAGIEPGQEEKIFEKFYRLGDKEGSGLGLAICRSIIEAHGGHIGAENRPGGGARFYFQLPSR</sequence>
<dbReference type="Gene3D" id="3.30.565.10">
    <property type="entry name" value="Histidine kinase-like ATPase, C-terminal domain"/>
    <property type="match status" value="1"/>
</dbReference>
<dbReference type="CDD" id="cd00075">
    <property type="entry name" value="HATPase"/>
    <property type="match status" value="1"/>
</dbReference>
<dbReference type="InterPro" id="IPR004358">
    <property type="entry name" value="Sig_transdc_His_kin-like_C"/>
</dbReference>
<evidence type="ECO:0000256" key="4">
    <source>
        <dbReference type="ARBA" id="ARBA00022553"/>
    </source>
</evidence>
<evidence type="ECO:0000256" key="5">
    <source>
        <dbReference type="ARBA" id="ARBA00022679"/>
    </source>
</evidence>
<comment type="subcellular location">
    <subcellularLocation>
        <location evidence="2">Membrane</location>
    </subcellularLocation>
</comment>
<dbReference type="GO" id="GO:0000155">
    <property type="term" value="F:phosphorelay sensor kinase activity"/>
    <property type="evidence" value="ECO:0007669"/>
    <property type="project" value="InterPro"/>
</dbReference>
<dbReference type="InterPro" id="IPR050736">
    <property type="entry name" value="Sensor_HK_Regulatory"/>
</dbReference>
<dbReference type="GO" id="GO:0016020">
    <property type="term" value="C:membrane"/>
    <property type="evidence" value="ECO:0007669"/>
    <property type="project" value="UniProtKB-SubCell"/>
</dbReference>
<evidence type="ECO:0000259" key="11">
    <source>
        <dbReference type="PROSITE" id="PS50885"/>
    </source>
</evidence>
<dbReference type="InParanoid" id="D6Z392"/>
<dbReference type="RefSeq" id="WP_013163545.1">
    <property type="nucleotide sequence ID" value="NC_014216.1"/>
</dbReference>
<evidence type="ECO:0000256" key="7">
    <source>
        <dbReference type="ARBA" id="ARBA00023012"/>
    </source>
</evidence>
<dbReference type="InterPro" id="IPR003660">
    <property type="entry name" value="HAMP_dom"/>
</dbReference>
<evidence type="ECO:0000256" key="8">
    <source>
        <dbReference type="SAM" id="Coils"/>
    </source>
</evidence>
<dbReference type="eggNOG" id="COG2205">
    <property type="taxonomic scope" value="Bacteria"/>
</dbReference>
<dbReference type="EMBL" id="CP001940">
    <property type="protein sequence ID" value="ADH86017.1"/>
    <property type="molecule type" value="Genomic_DNA"/>
</dbReference>
<dbReference type="InterPro" id="IPR003661">
    <property type="entry name" value="HisK_dim/P_dom"/>
</dbReference>
<keyword evidence="9" id="KW-0812">Transmembrane</keyword>
<evidence type="ECO:0000256" key="6">
    <source>
        <dbReference type="ARBA" id="ARBA00022777"/>
    </source>
</evidence>
<gene>
    <name evidence="12" type="ordered locus">DaAHT2_1322</name>
</gene>
<dbReference type="EC" id="2.7.13.3" evidence="3"/>
<dbReference type="PANTHER" id="PTHR43711:SF1">
    <property type="entry name" value="HISTIDINE KINASE 1"/>
    <property type="match status" value="1"/>
</dbReference>
<dbReference type="InterPro" id="IPR021796">
    <property type="entry name" value="Tll0287-like_dom"/>
</dbReference>
<dbReference type="PANTHER" id="PTHR43711">
    <property type="entry name" value="TWO-COMPONENT HISTIDINE KINASE"/>
    <property type="match status" value="1"/>
</dbReference>
<dbReference type="InterPro" id="IPR036097">
    <property type="entry name" value="HisK_dim/P_sf"/>
</dbReference>
<dbReference type="CDD" id="cd00082">
    <property type="entry name" value="HisKA"/>
    <property type="match status" value="1"/>
</dbReference>
<evidence type="ECO:0000313" key="12">
    <source>
        <dbReference type="EMBL" id="ADH86017.1"/>
    </source>
</evidence>
<keyword evidence="7" id="KW-0902">Two-component regulatory system</keyword>
<keyword evidence="8" id="KW-0175">Coiled coil</keyword>
<dbReference type="SMART" id="SM00388">
    <property type="entry name" value="HisKA"/>
    <property type="match status" value="1"/>
</dbReference>
<feature type="transmembrane region" description="Helical" evidence="9">
    <location>
        <begin position="214"/>
        <end position="234"/>
    </location>
</feature>
<feature type="domain" description="Histidine kinase" evidence="10">
    <location>
        <begin position="329"/>
        <end position="550"/>
    </location>
</feature>
<dbReference type="SUPFAM" id="SSF55874">
    <property type="entry name" value="ATPase domain of HSP90 chaperone/DNA topoisomerase II/histidine kinase"/>
    <property type="match status" value="1"/>
</dbReference>
<evidence type="ECO:0000313" key="13">
    <source>
        <dbReference type="Proteomes" id="UP000001508"/>
    </source>
</evidence>
<keyword evidence="5" id="KW-0808">Transferase</keyword>
<dbReference type="Pfam" id="PF00512">
    <property type="entry name" value="HisKA"/>
    <property type="match status" value="1"/>
</dbReference>
<accession>D6Z392</accession>
<feature type="domain" description="HAMP" evidence="11">
    <location>
        <begin position="236"/>
        <end position="289"/>
    </location>
</feature>
<keyword evidence="9" id="KW-1133">Transmembrane helix</keyword>
<evidence type="ECO:0000259" key="10">
    <source>
        <dbReference type="PROSITE" id="PS50109"/>
    </source>
</evidence>
<dbReference type="PROSITE" id="PS50109">
    <property type="entry name" value="HIS_KIN"/>
    <property type="match status" value="1"/>
</dbReference>
<evidence type="ECO:0000256" key="9">
    <source>
        <dbReference type="SAM" id="Phobius"/>
    </source>
</evidence>
<dbReference type="InterPro" id="IPR005467">
    <property type="entry name" value="His_kinase_dom"/>
</dbReference>
<keyword evidence="13" id="KW-1185">Reference proteome</keyword>
<comment type="catalytic activity">
    <reaction evidence="1">
        <text>ATP + protein L-histidine = ADP + protein N-phospho-L-histidine.</text>
        <dbReference type="EC" id="2.7.13.3"/>
    </reaction>
</comment>
<protein>
    <recommendedName>
        <fullName evidence="3">histidine kinase</fullName>
        <ecNumber evidence="3">2.7.13.3</ecNumber>
    </recommendedName>
</protein>
<dbReference type="Pfam" id="PF02518">
    <property type="entry name" value="HATPase_c"/>
    <property type="match status" value="1"/>
</dbReference>
<reference evidence="13" key="1">
    <citation type="submission" date="2010-02" db="EMBL/GenBank/DDBJ databases">
        <title>Complete sequence of Desulfurivibrio alkaliphilus AHT2.</title>
        <authorList>
            <consortium name="US DOE Joint Genome Institute"/>
            <person name="Pitluck S."/>
            <person name="Chertkov O."/>
            <person name="Detter J.C."/>
            <person name="Han C."/>
            <person name="Tapia R."/>
            <person name="Larimer F."/>
            <person name="Land M."/>
            <person name="Hauser L."/>
            <person name="Kyrpides N."/>
            <person name="Mikhailova N."/>
            <person name="Sorokin D.Y."/>
            <person name="Muyzer G."/>
            <person name="Woyke T."/>
        </authorList>
    </citation>
    <scope>NUCLEOTIDE SEQUENCE [LARGE SCALE GENOMIC DNA]</scope>
    <source>
        <strain evidence="13">DSM 19089 / UNIQEM U267 / AHT2</strain>
    </source>
</reference>
<dbReference type="PROSITE" id="PS50885">
    <property type="entry name" value="HAMP"/>
    <property type="match status" value="1"/>
</dbReference>
<dbReference type="FunFam" id="3.30.565.10:FF:000006">
    <property type="entry name" value="Sensor histidine kinase WalK"/>
    <property type="match status" value="1"/>
</dbReference>
<dbReference type="InterPro" id="IPR003594">
    <property type="entry name" value="HATPase_dom"/>
</dbReference>
<dbReference type="KEGG" id="dak:DaAHT2_1322"/>
<dbReference type="SUPFAM" id="SSF47384">
    <property type="entry name" value="Homodimeric domain of signal transducing histidine kinase"/>
    <property type="match status" value="1"/>
</dbReference>
<keyword evidence="4" id="KW-0597">Phosphoprotein</keyword>
<dbReference type="eggNOG" id="COG3850">
    <property type="taxonomic scope" value="Bacteria"/>
</dbReference>
<proteinExistence type="predicted"/>
<dbReference type="InterPro" id="IPR036890">
    <property type="entry name" value="HATPase_C_sf"/>
</dbReference>
<feature type="transmembrane region" description="Helical" evidence="9">
    <location>
        <begin position="13"/>
        <end position="32"/>
    </location>
</feature>
<dbReference type="Proteomes" id="UP000001508">
    <property type="component" value="Chromosome"/>
</dbReference>
<keyword evidence="9" id="KW-0472">Membrane</keyword>
<dbReference type="Gene3D" id="3.30.450.290">
    <property type="match status" value="1"/>
</dbReference>
<organism evidence="12 13">
    <name type="scientific">Desulfurivibrio alkaliphilus (strain DSM 19089 / UNIQEM U267 / AHT2)</name>
    <dbReference type="NCBI Taxonomy" id="589865"/>
    <lineage>
        <taxon>Bacteria</taxon>
        <taxon>Pseudomonadati</taxon>
        <taxon>Thermodesulfobacteriota</taxon>
        <taxon>Desulfobulbia</taxon>
        <taxon>Desulfobulbales</taxon>
        <taxon>Desulfobulbaceae</taxon>
        <taxon>Desulfurivibrio</taxon>
    </lineage>
</organism>
<dbReference type="Gene3D" id="1.10.287.130">
    <property type="match status" value="1"/>
</dbReference>
<name>D6Z392_DESAT</name>
<evidence type="ECO:0000256" key="1">
    <source>
        <dbReference type="ARBA" id="ARBA00000085"/>
    </source>
</evidence>
<dbReference type="HOGENOM" id="CLU_000445_114_64_7"/>
<dbReference type="SMART" id="SM00387">
    <property type="entry name" value="HATPase_c"/>
    <property type="match status" value="1"/>
</dbReference>
<feature type="coiled-coil region" evidence="8">
    <location>
        <begin position="288"/>
        <end position="322"/>
    </location>
</feature>
<evidence type="ECO:0000256" key="3">
    <source>
        <dbReference type="ARBA" id="ARBA00012438"/>
    </source>
</evidence>
<keyword evidence="6 12" id="KW-0418">Kinase</keyword>
<dbReference type="AlphaFoldDB" id="D6Z392"/>
<dbReference type="Pfam" id="PF11845">
    <property type="entry name" value="Tll0287-like"/>
    <property type="match status" value="1"/>
</dbReference>